<feature type="region of interest" description="Disordered" evidence="2">
    <location>
        <begin position="846"/>
        <end position="890"/>
    </location>
</feature>
<feature type="compositionally biased region" description="Polar residues" evidence="2">
    <location>
        <begin position="960"/>
        <end position="969"/>
    </location>
</feature>
<accession>A0AAV8V3Y5</accession>
<feature type="compositionally biased region" description="Basic residues" evidence="2">
    <location>
        <begin position="973"/>
        <end position="995"/>
    </location>
</feature>
<proteinExistence type="predicted"/>
<feature type="coiled-coil region" evidence="1">
    <location>
        <begin position="492"/>
        <end position="706"/>
    </location>
</feature>
<dbReference type="PANTHER" id="PTHR45615:SF66">
    <property type="entry name" value="CARD DOMAIN-CONTAINING PROTEIN"/>
    <property type="match status" value="1"/>
</dbReference>
<feature type="compositionally biased region" description="Basic residues" evidence="2">
    <location>
        <begin position="862"/>
        <end position="873"/>
    </location>
</feature>
<dbReference type="PANTHER" id="PTHR45615">
    <property type="entry name" value="MYOSIN HEAVY CHAIN, NON-MUSCLE"/>
    <property type="match status" value="1"/>
</dbReference>
<evidence type="ECO:0000313" key="4">
    <source>
        <dbReference type="Proteomes" id="UP001157974"/>
    </source>
</evidence>
<feature type="coiled-coil region" evidence="1">
    <location>
        <begin position="358"/>
        <end position="445"/>
    </location>
</feature>
<feature type="region of interest" description="Disordered" evidence="2">
    <location>
        <begin position="960"/>
        <end position="995"/>
    </location>
</feature>
<gene>
    <name evidence="3" type="ORF">NDN08_007798</name>
</gene>
<dbReference type="EMBL" id="JAMWBK010000002">
    <property type="protein sequence ID" value="KAJ8907691.1"/>
    <property type="molecule type" value="Genomic_DNA"/>
</dbReference>
<name>A0AAV8V3Y5_9RHOD</name>
<feature type="coiled-coil region" evidence="1">
    <location>
        <begin position="107"/>
        <end position="329"/>
    </location>
</feature>
<protein>
    <submittedName>
        <fullName evidence="3">Uncharacterized protein</fullName>
    </submittedName>
</protein>
<keyword evidence="4" id="KW-1185">Reference proteome</keyword>
<organism evidence="3 4">
    <name type="scientific">Rhodosorus marinus</name>
    <dbReference type="NCBI Taxonomy" id="101924"/>
    <lineage>
        <taxon>Eukaryota</taxon>
        <taxon>Rhodophyta</taxon>
        <taxon>Stylonematophyceae</taxon>
        <taxon>Stylonematales</taxon>
        <taxon>Stylonemataceae</taxon>
        <taxon>Rhodosorus</taxon>
    </lineage>
</organism>
<reference evidence="3 4" key="1">
    <citation type="journal article" date="2023" name="Nat. Commun.">
        <title>Origin of minicircular mitochondrial genomes in red algae.</title>
        <authorList>
            <person name="Lee Y."/>
            <person name="Cho C.H."/>
            <person name="Lee Y.M."/>
            <person name="Park S.I."/>
            <person name="Yang J.H."/>
            <person name="West J.A."/>
            <person name="Bhattacharya D."/>
            <person name="Yoon H.S."/>
        </authorList>
    </citation>
    <scope>NUCLEOTIDE SEQUENCE [LARGE SCALE GENOMIC DNA]</scope>
    <source>
        <strain evidence="3 4">CCMP1338</strain>
        <tissue evidence="3">Whole cell</tissue>
    </source>
</reference>
<evidence type="ECO:0000256" key="2">
    <source>
        <dbReference type="SAM" id="MobiDB-lite"/>
    </source>
</evidence>
<comment type="caution">
    <text evidence="3">The sequence shown here is derived from an EMBL/GenBank/DDBJ whole genome shotgun (WGS) entry which is preliminary data.</text>
</comment>
<sequence length="995" mass="111011">MGKFALGFLAGAGVWNGEDERVCVCRNRSRRVSWEIQPRYARVVCIRALNDDLGFTDVETKEYTGPPQKELYEGPESVVGLAIAGVAVLVDVLKSVVTVFTGPPSSSAKLSQRIRMLEREADRLKSDKLNLEENLLAYREIEAEKELLQSKALEMEMKVSESDLRSSEVRTKAEISEMKMVELEAALKMADLTKANVEEQAIRLRSDVDSRDKIIKSLSEEKGRLSEQIRALNKQIKTSEERKQVYKDQYASSDVEMKALQARTMELESKLVSLEQENSALREEQKVLTGLQARIRDLEGTLSGMKTTLETKEEHIAALSDEKEAVLDQLNSGRVEYATLQGRCTGMQEETDSKNAEIANLKGKLAEQIAGLSELREKEAEKQQLAKLLREQEQAKVTLQEQLARQAKAEAEARATLQDQLSRKIKQVEDSKVLVEQQLRNQLKEMEQGRKIAMGQLPELEKMLAQKASRIRDLEGLQRQSEGSLAEARAMGMAWENYNAELEAKYNELEERYQKLEEVDALLKQQETETAKARDEVKTAKEKSQKLEEELIELRTLKETAVQELDEVNGSTTKELEELQAMLQSVEEERARDLELLKSEKEMLVEDNQTKVDSILKLVMQKEVELSQKEKMVTALERQLSDALEANDRALDRANAETSHLEDALMAAEEELSQVGVDLQRSATATEQALARRELAEEKVRSLQRESLVEYQRELVPWLLETVRNVQAGGLLPDLDHDEPEAVLYFKRIALAKLTEAPIEQNVAPAVAGDGDEVKKQLLKLYGFLSDISQDMVDNGLTATAEMSQDVLQQVKESVDIDSLYGSRTTGGARSESTVSTNQIMAGLSAAEGSGPVGIGESEKGGKRKATRKRSPPRSKASAESSTGLPEIGSEEFTELLNLNGFTVDETEWLKEGTIEGEEEEVLVDMLMQKQIEKIDPVFDGSAVTGDGNGVVDEFAADGSVSNALSGESTEQKKKKKDSSAPAKKRRGRPRKKEG</sequence>
<evidence type="ECO:0000313" key="3">
    <source>
        <dbReference type="EMBL" id="KAJ8907691.1"/>
    </source>
</evidence>
<dbReference type="AlphaFoldDB" id="A0AAV8V3Y5"/>
<evidence type="ECO:0000256" key="1">
    <source>
        <dbReference type="SAM" id="Coils"/>
    </source>
</evidence>
<dbReference type="Proteomes" id="UP001157974">
    <property type="component" value="Unassembled WGS sequence"/>
</dbReference>
<keyword evidence="1" id="KW-0175">Coiled coil</keyword>